<dbReference type="PANTHER" id="PTHR46796:SF2">
    <property type="entry name" value="TRANSCRIPTIONAL REGULATORY PROTEIN"/>
    <property type="match status" value="1"/>
</dbReference>
<dbReference type="KEGG" id="siw:GH266_05315"/>
<dbReference type="InterPro" id="IPR037923">
    <property type="entry name" value="HTH-like"/>
</dbReference>
<dbReference type="GO" id="GO:0043565">
    <property type="term" value="F:sequence-specific DNA binding"/>
    <property type="evidence" value="ECO:0007669"/>
    <property type="project" value="InterPro"/>
</dbReference>
<dbReference type="Pfam" id="PF12833">
    <property type="entry name" value="HTH_18"/>
    <property type="match status" value="1"/>
</dbReference>
<dbReference type="PROSITE" id="PS01124">
    <property type="entry name" value="HTH_ARAC_FAMILY_2"/>
    <property type="match status" value="1"/>
</dbReference>
<evidence type="ECO:0000313" key="5">
    <source>
        <dbReference type="EMBL" id="QGZ33983.1"/>
    </source>
</evidence>
<dbReference type="Proteomes" id="UP000435648">
    <property type="component" value="Chromosome"/>
</dbReference>
<evidence type="ECO:0000259" key="4">
    <source>
        <dbReference type="PROSITE" id="PS01124"/>
    </source>
</evidence>
<reference evidence="5 6" key="1">
    <citation type="submission" date="2019-12" db="EMBL/GenBank/DDBJ databases">
        <title>The genome of Stappia indica PHM037.</title>
        <authorList>
            <person name="Kacar D."/>
            <person name="Galan B."/>
            <person name="Canedo L."/>
            <person name="Rodriguez P."/>
            <person name="de la Calle F."/>
            <person name="Garcia J.L."/>
        </authorList>
    </citation>
    <scope>NUCLEOTIDE SEQUENCE [LARGE SCALE GENOMIC DNA]</scope>
    <source>
        <strain evidence="5 6">PHM037</strain>
    </source>
</reference>
<dbReference type="InterPro" id="IPR018060">
    <property type="entry name" value="HTH_AraC"/>
</dbReference>
<evidence type="ECO:0000256" key="3">
    <source>
        <dbReference type="ARBA" id="ARBA00023163"/>
    </source>
</evidence>
<dbReference type="SUPFAM" id="SSF51215">
    <property type="entry name" value="Regulatory protein AraC"/>
    <property type="match status" value="1"/>
</dbReference>
<dbReference type="InterPro" id="IPR050204">
    <property type="entry name" value="AraC_XylS_family_regulators"/>
</dbReference>
<dbReference type="Pfam" id="PF02311">
    <property type="entry name" value="AraC_binding"/>
    <property type="match status" value="1"/>
</dbReference>
<keyword evidence="1" id="KW-0805">Transcription regulation</keyword>
<dbReference type="SUPFAM" id="SSF46689">
    <property type="entry name" value="Homeodomain-like"/>
    <property type="match status" value="1"/>
</dbReference>
<organism evidence="5 6">
    <name type="scientific">Stappia indica</name>
    <dbReference type="NCBI Taxonomy" id="538381"/>
    <lineage>
        <taxon>Bacteria</taxon>
        <taxon>Pseudomonadati</taxon>
        <taxon>Pseudomonadota</taxon>
        <taxon>Alphaproteobacteria</taxon>
        <taxon>Hyphomicrobiales</taxon>
        <taxon>Stappiaceae</taxon>
        <taxon>Stappia</taxon>
    </lineage>
</organism>
<dbReference type="EMBL" id="CP046908">
    <property type="protein sequence ID" value="QGZ33983.1"/>
    <property type="molecule type" value="Genomic_DNA"/>
</dbReference>
<sequence length="269" mass="29146">MRANRYHHLGWHHGIELFEAAFSTQTFARHAHAGFAIGAIAEGAGGYVCRGESMILPAGTLSLMNPEEPHTGHAAAGRVRYNMLYASEDAVREILGLSQLRGFAEIAPRDRAQVLTQALGVLAARLNAAKGPDWRLAAEEAIHQVLACAFSLHGRTELRPAGRETAAIRRLRERIAAGVEAGESLTLQELSAEAGLAPSYLVRSVAKVTGMTPHAHVLQRRVDFARQLLLDGMRAAEAAVAAGFCDQGHMIRQFRRHYGVTPGALIRHC</sequence>
<keyword evidence="3" id="KW-0804">Transcription</keyword>
<gene>
    <name evidence="5" type="ORF">GH266_05315</name>
</gene>
<dbReference type="AlphaFoldDB" id="A0A857C4V8"/>
<dbReference type="GO" id="GO:0003700">
    <property type="term" value="F:DNA-binding transcription factor activity"/>
    <property type="evidence" value="ECO:0007669"/>
    <property type="project" value="InterPro"/>
</dbReference>
<evidence type="ECO:0000256" key="1">
    <source>
        <dbReference type="ARBA" id="ARBA00023015"/>
    </source>
</evidence>
<keyword evidence="2" id="KW-0238">DNA-binding</keyword>
<dbReference type="InterPro" id="IPR009057">
    <property type="entry name" value="Homeodomain-like_sf"/>
</dbReference>
<accession>A0A857C4V8</accession>
<dbReference type="OrthoDB" id="9793400at2"/>
<dbReference type="RefSeq" id="WP_158192973.1">
    <property type="nucleotide sequence ID" value="NZ_CP046908.1"/>
</dbReference>
<evidence type="ECO:0000256" key="2">
    <source>
        <dbReference type="ARBA" id="ARBA00023125"/>
    </source>
</evidence>
<dbReference type="PANTHER" id="PTHR46796">
    <property type="entry name" value="HTH-TYPE TRANSCRIPTIONAL ACTIVATOR RHAS-RELATED"/>
    <property type="match status" value="1"/>
</dbReference>
<name>A0A857C4V8_9HYPH</name>
<evidence type="ECO:0000313" key="6">
    <source>
        <dbReference type="Proteomes" id="UP000435648"/>
    </source>
</evidence>
<dbReference type="InterPro" id="IPR003313">
    <property type="entry name" value="AraC-bd"/>
</dbReference>
<feature type="domain" description="HTH araC/xylS-type" evidence="4">
    <location>
        <begin position="169"/>
        <end position="268"/>
    </location>
</feature>
<dbReference type="SMART" id="SM00342">
    <property type="entry name" value="HTH_ARAC"/>
    <property type="match status" value="1"/>
</dbReference>
<protein>
    <submittedName>
        <fullName evidence="5">Helix-turn-helix domain-containing protein</fullName>
    </submittedName>
</protein>
<dbReference type="Gene3D" id="1.10.10.60">
    <property type="entry name" value="Homeodomain-like"/>
    <property type="match status" value="1"/>
</dbReference>
<proteinExistence type="predicted"/>